<evidence type="ECO:0000313" key="4">
    <source>
        <dbReference type="Proteomes" id="UP000095287"/>
    </source>
</evidence>
<keyword evidence="1" id="KW-0472">Membrane</keyword>
<dbReference type="Gene3D" id="1.20.1070.10">
    <property type="entry name" value="Rhodopsin 7-helix transmembrane proteins"/>
    <property type="match status" value="1"/>
</dbReference>
<sequence>MLSPLWIVLLARFIVCKRTPQSSDWSRMATSPLLLQIDGRGFTTTEDIIAGVILCLISFTATTLGILNLYILKTEKIFRNSFGWFAAWRTSAELFCNLVQVFYCVPLTLLQPQGVSLHFAFGSFITVRFFGFFSCLMQLIISVNRLSAVFCPLRHRKIFSRSTTIAASFAVLLFAALLIVGFFDGGGQANYSEYSLFLPGG</sequence>
<dbReference type="PANTHER" id="PTHR23017">
    <property type="entry name" value="SERPENTINE RECEPTOR, CLASS X"/>
    <property type="match status" value="1"/>
</dbReference>
<dbReference type="Pfam" id="PF10328">
    <property type="entry name" value="7TM_GPCR_Srx"/>
    <property type="match status" value="1"/>
</dbReference>
<keyword evidence="2" id="KW-0732">Signal</keyword>
<feature type="transmembrane region" description="Helical" evidence="1">
    <location>
        <begin position="48"/>
        <end position="71"/>
    </location>
</feature>
<feature type="chain" id="PRO_5009312786" evidence="2">
    <location>
        <begin position="17"/>
        <end position="201"/>
    </location>
</feature>
<evidence type="ECO:0000259" key="3">
    <source>
        <dbReference type="Pfam" id="PF10328"/>
    </source>
</evidence>
<feature type="transmembrane region" description="Helical" evidence="1">
    <location>
        <begin position="117"/>
        <end position="141"/>
    </location>
</feature>
<dbReference type="AlphaFoldDB" id="A0A1I7YZM5"/>
<evidence type="ECO:0000313" key="5">
    <source>
        <dbReference type="WBParaSite" id="L893_g21325.t1"/>
    </source>
</evidence>
<evidence type="ECO:0000256" key="2">
    <source>
        <dbReference type="SAM" id="SignalP"/>
    </source>
</evidence>
<keyword evidence="4" id="KW-1185">Reference proteome</keyword>
<dbReference type="WBParaSite" id="L893_g21325.t1">
    <property type="protein sequence ID" value="L893_g21325.t1"/>
    <property type="gene ID" value="L893_g21325"/>
</dbReference>
<feature type="transmembrane region" description="Helical" evidence="1">
    <location>
        <begin position="92"/>
        <end position="111"/>
    </location>
</feature>
<name>A0A1I7YZM5_9BILA</name>
<dbReference type="Proteomes" id="UP000095287">
    <property type="component" value="Unplaced"/>
</dbReference>
<dbReference type="SUPFAM" id="SSF81321">
    <property type="entry name" value="Family A G protein-coupled receptor-like"/>
    <property type="match status" value="1"/>
</dbReference>
<feature type="signal peptide" evidence="2">
    <location>
        <begin position="1"/>
        <end position="16"/>
    </location>
</feature>
<keyword evidence="1" id="KW-0812">Transmembrane</keyword>
<proteinExistence type="predicted"/>
<feature type="transmembrane region" description="Helical" evidence="1">
    <location>
        <begin position="162"/>
        <end position="183"/>
    </location>
</feature>
<keyword evidence="1" id="KW-1133">Transmembrane helix</keyword>
<dbReference type="InterPro" id="IPR019430">
    <property type="entry name" value="7TM_GPCR_serpentine_rcpt_Srx"/>
</dbReference>
<reference evidence="5" key="1">
    <citation type="submission" date="2016-11" db="UniProtKB">
        <authorList>
            <consortium name="WormBaseParasite"/>
        </authorList>
    </citation>
    <scope>IDENTIFICATION</scope>
</reference>
<accession>A0A1I7YZM5</accession>
<protein>
    <submittedName>
        <fullName evidence="5">7TM_GPCR_Srx domain-containing protein</fullName>
    </submittedName>
</protein>
<feature type="domain" description="7TM GPCR serpentine receptor class x (Srx)" evidence="3">
    <location>
        <begin position="57"/>
        <end position="195"/>
    </location>
</feature>
<evidence type="ECO:0000256" key="1">
    <source>
        <dbReference type="SAM" id="Phobius"/>
    </source>
</evidence>
<organism evidence="4 5">
    <name type="scientific">Steinernema glaseri</name>
    <dbReference type="NCBI Taxonomy" id="37863"/>
    <lineage>
        <taxon>Eukaryota</taxon>
        <taxon>Metazoa</taxon>
        <taxon>Ecdysozoa</taxon>
        <taxon>Nematoda</taxon>
        <taxon>Chromadorea</taxon>
        <taxon>Rhabditida</taxon>
        <taxon>Tylenchina</taxon>
        <taxon>Panagrolaimomorpha</taxon>
        <taxon>Strongyloidoidea</taxon>
        <taxon>Steinernematidae</taxon>
        <taxon>Steinernema</taxon>
    </lineage>
</organism>